<protein>
    <submittedName>
        <fullName evidence="7">TetR/AcrR family acrAB operon transcriptional repressor</fullName>
    </submittedName>
</protein>
<dbReference type="InterPro" id="IPR023772">
    <property type="entry name" value="DNA-bd_HTH_TetR-type_CS"/>
</dbReference>
<comment type="caution">
    <text evidence="7">The sequence shown here is derived from an EMBL/GenBank/DDBJ whole genome shotgun (WGS) entry which is preliminary data.</text>
</comment>
<dbReference type="PROSITE" id="PS50977">
    <property type="entry name" value="HTH_TETR_2"/>
    <property type="match status" value="1"/>
</dbReference>
<dbReference type="InterPro" id="IPR013572">
    <property type="entry name" value="Tscrpt_reg_MAATS_C"/>
</dbReference>
<dbReference type="PROSITE" id="PS01081">
    <property type="entry name" value="HTH_TETR_1"/>
    <property type="match status" value="1"/>
</dbReference>
<dbReference type="SUPFAM" id="SSF46689">
    <property type="entry name" value="Homeodomain-like"/>
    <property type="match status" value="1"/>
</dbReference>
<evidence type="ECO:0000313" key="8">
    <source>
        <dbReference type="Proteomes" id="UP000562027"/>
    </source>
</evidence>
<reference evidence="7 8" key="1">
    <citation type="submission" date="2020-08" db="EMBL/GenBank/DDBJ databases">
        <title>Functional genomics of gut bacteria from endangered species of beetles.</title>
        <authorList>
            <person name="Carlos-Shanley C."/>
        </authorList>
    </citation>
    <scope>NUCLEOTIDE SEQUENCE [LARGE SCALE GENOMIC DNA]</scope>
    <source>
        <strain evidence="7 8">S00239</strain>
    </source>
</reference>
<keyword evidence="3 5" id="KW-0238">DNA-binding</keyword>
<name>A0A840LDB1_9BURK</name>
<dbReference type="EMBL" id="JACHLP010000006">
    <property type="protein sequence ID" value="MBB4844622.1"/>
    <property type="molecule type" value="Genomic_DNA"/>
</dbReference>
<evidence type="ECO:0000256" key="2">
    <source>
        <dbReference type="ARBA" id="ARBA00023015"/>
    </source>
</evidence>
<evidence type="ECO:0000259" key="6">
    <source>
        <dbReference type="PROSITE" id="PS50977"/>
    </source>
</evidence>
<dbReference type="AlphaFoldDB" id="A0A840LDB1"/>
<dbReference type="RefSeq" id="WP_184301307.1">
    <property type="nucleotide sequence ID" value="NZ_JACHLP010000006.1"/>
</dbReference>
<dbReference type="InterPro" id="IPR009057">
    <property type="entry name" value="Homeodomain-like_sf"/>
</dbReference>
<evidence type="ECO:0000256" key="5">
    <source>
        <dbReference type="PROSITE-ProRule" id="PRU00335"/>
    </source>
</evidence>
<keyword evidence="4" id="KW-0804">Transcription</keyword>
<dbReference type="InterPro" id="IPR050109">
    <property type="entry name" value="HTH-type_TetR-like_transc_reg"/>
</dbReference>
<proteinExistence type="predicted"/>
<evidence type="ECO:0000256" key="3">
    <source>
        <dbReference type="ARBA" id="ARBA00023125"/>
    </source>
</evidence>
<dbReference type="InterPro" id="IPR001647">
    <property type="entry name" value="HTH_TetR"/>
</dbReference>
<feature type="DNA-binding region" description="H-T-H motif" evidence="5">
    <location>
        <begin position="20"/>
        <end position="39"/>
    </location>
</feature>
<evidence type="ECO:0000313" key="7">
    <source>
        <dbReference type="EMBL" id="MBB4844622.1"/>
    </source>
</evidence>
<dbReference type="GO" id="GO:0003700">
    <property type="term" value="F:DNA-binding transcription factor activity"/>
    <property type="evidence" value="ECO:0007669"/>
    <property type="project" value="TreeGrafter"/>
</dbReference>
<keyword evidence="8" id="KW-1185">Reference proteome</keyword>
<dbReference type="PRINTS" id="PR00455">
    <property type="entry name" value="HTHTETR"/>
</dbReference>
<dbReference type="PANTHER" id="PTHR30055">
    <property type="entry name" value="HTH-TYPE TRANSCRIPTIONAL REGULATOR RUTR"/>
    <property type="match status" value="1"/>
</dbReference>
<dbReference type="Proteomes" id="UP000562027">
    <property type="component" value="Unassembled WGS sequence"/>
</dbReference>
<evidence type="ECO:0000256" key="4">
    <source>
        <dbReference type="ARBA" id="ARBA00023163"/>
    </source>
</evidence>
<gene>
    <name evidence="7" type="ORF">HNP55_003166</name>
</gene>
<dbReference type="InterPro" id="IPR036271">
    <property type="entry name" value="Tet_transcr_reg_TetR-rel_C_sf"/>
</dbReference>
<dbReference type="Gene3D" id="1.10.357.10">
    <property type="entry name" value="Tetracycline Repressor, domain 2"/>
    <property type="match status" value="1"/>
</dbReference>
<evidence type="ECO:0000256" key="1">
    <source>
        <dbReference type="ARBA" id="ARBA00022491"/>
    </source>
</evidence>
<keyword evidence="1" id="KW-0678">Repressor</keyword>
<keyword evidence="2" id="KW-0805">Transcription regulation</keyword>
<dbReference type="Pfam" id="PF00440">
    <property type="entry name" value="TetR_N"/>
    <property type="match status" value="1"/>
</dbReference>
<sequence length="239" mass="26590">MSILDAAEQLFHQRGVSRCSLQDIAAAAGVTRGAIYWHFQDKAELFHAMMERATMPLEEGMAPPESGEEQEAMPLSLVELRWGLVNAFYTTMHNARTRRVFEIAMQKVEFSGEMQALQERKLANHREWRDLNQAVFDHAIQGGQLPASLDTRKAAVTLVALVDGLLYQWIMDPCSFDLVDVGQAAVENFLKALSLQGPALLPPMGAEEIARLGQEGICQRRGGGKRIIGRRFPKNEGKA</sequence>
<feature type="domain" description="HTH tetR-type" evidence="6">
    <location>
        <begin position="1"/>
        <end position="57"/>
    </location>
</feature>
<dbReference type="GO" id="GO:0000976">
    <property type="term" value="F:transcription cis-regulatory region binding"/>
    <property type="evidence" value="ECO:0007669"/>
    <property type="project" value="TreeGrafter"/>
</dbReference>
<accession>A0A840LDB1</accession>
<dbReference type="PANTHER" id="PTHR30055:SF240">
    <property type="entry name" value="HTH-TYPE TRANSCRIPTIONAL REGULATOR ACRR"/>
    <property type="match status" value="1"/>
</dbReference>
<dbReference type="SUPFAM" id="SSF48498">
    <property type="entry name" value="Tetracyclin repressor-like, C-terminal domain"/>
    <property type="match status" value="1"/>
</dbReference>
<organism evidence="7 8">
    <name type="scientific">Roseateles oligotrophus</name>
    <dbReference type="NCBI Taxonomy" id="1769250"/>
    <lineage>
        <taxon>Bacteria</taxon>
        <taxon>Pseudomonadati</taxon>
        <taxon>Pseudomonadota</taxon>
        <taxon>Betaproteobacteria</taxon>
        <taxon>Burkholderiales</taxon>
        <taxon>Sphaerotilaceae</taxon>
        <taxon>Roseateles</taxon>
    </lineage>
</organism>
<dbReference type="Pfam" id="PF08361">
    <property type="entry name" value="TetR_C_2"/>
    <property type="match status" value="1"/>
</dbReference>